<keyword evidence="2" id="KW-1185">Reference proteome</keyword>
<protein>
    <submittedName>
        <fullName evidence="3">S1 motif domain-containing protein</fullName>
    </submittedName>
</protein>
<dbReference type="OrthoDB" id="5789733at2759"/>
<organism evidence="2 3">
    <name type="scientific">Haemonchus contortus</name>
    <name type="common">Barber pole worm</name>
    <dbReference type="NCBI Taxonomy" id="6289"/>
    <lineage>
        <taxon>Eukaryota</taxon>
        <taxon>Metazoa</taxon>
        <taxon>Ecdysozoa</taxon>
        <taxon>Nematoda</taxon>
        <taxon>Chromadorea</taxon>
        <taxon>Rhabditida</taxon>
        <taxon>Rhabditina</taxon>
        <taxon>Rhabditomorpha</taxon>
        <taxon>Strongyloidea</taxon>
        <taxon>Trichostrongylidae</taxon>
        <taxon>Haemonchus</taxon>
    </lineage>
</organism>
<reference evidence="3" key="1">
    <citation type="submission" date="2020-12" db="UniProtKB">
        <authorList>
            <consortium name="WormBaseParasite"/>
        </authorList>
    </citation>
    <scope>IDENTIFICATION</scope>
    <source>
        <strain evidence="3">MHco3</strain>
    </source>
</reference>
<dbReference type="Pfam" id="PF25558">
    <property type="entry name" value="DUF7930"/>
    <property type="match status" value="1"/>
</dbReference>
<name>A0A7I4YKA5_HAECO</name>
<accession>A0A7I4YKA5</accession>
<dbReference type="OMA" id="CGCNWIA"/>
<dbReference type="Proteomes" id="UP000025227">
    <property type="component" value="Unplaced"/>
</dbReference>
<dbReference type="AlphaFoldDB" id="A0A7I4YKA5"/>
<dbReference type="WBParaSite" id="HCON_00112790-00001">
    <property type="protein sequence ID" value="HCON_00112790-00001"/>
    <property type="gene ID" value="HCON_00112790"/>
</dbReference>
<dbReference type="InterPro" id="IPR057690">
    <property type="entry name" value="DUF7930"/>
</dbReference>
<proteinExistence type="predicted"/>
<feature type="domain" description="DUF7930" evidence="1">
    <location>
        <begin position="195"/>
        <end position="269"/>
    </location>
</feature>
<evidence type="ECO:0000259" key="1">
    <source>
        <dbReference type="Pfam" id="PF25558"/>
    </source>
</evidence>
<evidence type="ECO:0000313" key="2">
    <source>
        <dbReference type="Proteomes" id="UP000025227"/>
    </source>
</evidence>
<sequence length="317" mass="34872">MVEKITVNGRLTRVETKFAFIETPHGSVFCPLAAAIPPSEHVPNFSMRYHVGDIVRVIMVPQEGKNGCRWRAVKVRHLNPACEPTGFPDNLQRMQYIPAGPSGSNFPNNFPVITDKCVVVTNVSETLAFGLSDEFGSVFIPGAAFSAEEVTRLNSYLNIGDELLVSLRAQGDVNGCRWIATSATKPKKSREPLITGCGKIISLTKFQAVVWCPIYGEIKCTILSWTGGDGGMNAEWLDDLLHIGDSVLFTAIKRDGEEGWKAVKWTARGFRIGDDRVQLADSYTQTVISAPEISRRYIVPVLDEALSEKPTLRSVLS</sequence>
<evidence type="ECO:0000313" key="3">
    <source>
        <dbReference type="WBParaSite" id="HCON_00112790-00001"/>
    </source>
</evidence>